<feature type="signal peptide" evidence="1">
    <location>
        <begin position="1"/>
        <end position="23"/>
    </location>
</feature>
<evidence type="ECO:0000256" key="1">
    <source>
        <dbReference type="SAM" id="SignalP"/>
    </source>
</evidence>
<reference evidence="3" key="1">
    <citation type="journal article" date="2019" name="Int. J. Syst. Evol. Microbiol.">
        <title>The Global Catalogue of Microorganisms (GCM) 10K type strain sequencing project: providing services to taxonomists for standard genome sequencing and annotation.</title>
        <authorList>
            <consortium name="The Broad Institute Genomics Platform"/>
            <consortium name="The Broad Institute Genome Sequencing Center for Infectious Disease"/>
            <person name="Wu L."/>
            <person name="Ma J."/>
        </authorList>
    </citation>
    <scope>NUCLEOTIDE SEQUENCE [LARGE SCALE GENOMIC DNA]</scope>
    <source>
        <strain evidence="3">CECT 7131</strain>
    </source>
</reference>
<dbReference type="Proteomes" id="UP001529369">
    <property type="component" value="Unassembled WGS sequence"/>
</dbReference>
<dbReference type="PROSITE" id="PS51257">
    <property type="entry name" value="PROKAR_LIPOPROTEIN"/>
    <property type="match status" value="1"/>
</dbReference>
<dbReference type="EMBL" id="JAUFPN010000199">
    <property type="protein sequence ID" value="MDN3567948.1"/>
    <property type="molecule type" value="Genomic_DNA"/>
</dbReference>
<keyword evidence="3" id="KW-1185">Reference proteome</keyword>
<keyword evidence="1" id="KW-0732">Signal</keyword>
<comment type="caution">
    <text evidence="2">The sequence shown here is derived from an EMBL/GenBank/DDBJ whole genome shotgun (WGS) entry which is preliminary data.</text>
</comment>
<protein>
    <submittedName>
        <fullName evidence="2">Uncharacterized protein</fullName>
    </submittedName>
</protein>
<dbReference type="RefSeq" id="WP_290320037.1">
    <property type="nucleotide sequence ID" value="NZ_JAUFPN010000199.1"/>
</dbReference>
<sequence length="316" mass="31837">MVRRRLMMIALPLLAAPALSGCAGSGRGRPEPPMTAALRFAAALEAADPAVDAAVARMDGFERMAAREDSAIGFAVGGRAAPPSRFTAAPAGAAEAAGRVLSPAFTALSDYGHLLDQVAEGERIQGKPGPSGQQLAAAVGNGLAAVQAAGGTPVPEPVRTAGLAGIAALSDMPETMTRGGARPTLAGMVAAGQPHLQAVVALLRAVIGPEIGQGARGAIRARREALDAQQSRFLAALRADGRIGAGERYSIFRSVAELRDADPAEGTFAALIDLLAAIEQAHAALAADGPDAEDPVVALEAAVARVSVTTEGSRRG</sequence>
<gene>
    <name evidence="2" type="ORF">QWZ14_26510</name>
</gene>
<accession>A0ABT8AE10</accession>
<organism evidence="2 3">
    <name type="scientific">Paeniroseomonas aquatica</name>
    <dbReference type="NCBI Taxonomy" id="373043"/>
    <lineage>
        <taxon>Bacteria</taxon>
        <taxon>Pseudomonadati</taxon>
        <taxon>Pseudomonadota</taxon>
        <taxon>Alphaproteobacteria</taxon>
        <taxon>Acetobacterales</taxon>
        <taxon>Acetobacteraceae</taxon>
        <taxon>Paeniroseomonas</taxon>
    </lineage>
</organism>
<evidence type="ECO:0000313" key="2">
    <source>
        <dbReference type="EMBL" id="MDN3567948.1"/>
    </source>
</evidence>
<name>A0ABT8AE10_9PROT</name>
<evidence type="ECO:0000313" key="3">
    <source>
        <dbReference type="Proteomes" id="UP001529369"/>
    </source>
</evidence>
<proteinExistence type="predicted"/>
<feature type="chain" id="PRO_5045959020" evidence="1">
    <location>
        <begin position="24"/>
        <end position="316"/>
    </location>
</feature>